<evidence type="ECO:0000259" key="6">
    <source>
        <dbReference type="SMART" id="SM00181"/>
    </source>
</evidence>
<keyword evidence="4" id="KW-0472">Membrane</keyword>
<feature type="domain" description="EGF-like" evidence="6">
    <location>
        <begin position="1671"/>
        <end position="1704"/>
    </location>
</feature>
<feature type="domain" description="EGF-like" evidence="6">
    <location>
        <begin position="420"/>
        <end position="450"/>
    </location>
</feature>
<keyword evidence="2" id="KW-0677">Repeat</keyword>
<keyword evidence="8" id="KW-1185">Reference proteome</keyword>
<accession>A0A8S1RPA9</accession>
<sequence>MIFYSQLKLCCFFIYLYAQGQWSNQLALLTQNQKFQQITSTIAYQSNYAGGFVTITQPLSTANFIDCASPLTSYITLNKDYTNAQLYYSQFIESGGIISFDLYFHGTWTNEIITFMFGTFSYSFTYTSPTIYLMTIGFCDSIAYEVKTINLTIPSSSTSQITFKSEINGNGQASIRNIMFSHLNNICYPSCLECTGPEQNQCTSCYYGSPTNNICPQCPLNLFYRKNQGCHQNCLFSQQNYVNGFCQSYTQINYFNQYFYLLTSSTTILQYSLIFDPQHIETRPSVLENFVFGIFKLNSGFYKFISFSSIMNKHYLIGLKIELWIFNLIPQGSGIELKINNTYFGSIFSTNIGIQTHKIKIENMYQLSSSQCLTYTSCQIYELYGFFDIPPYQFLLKVQGNFTDAQAGWGFRSITVTSGYCSQQCLTCEVPFVCITCISGYYNYKQGTCIASCSEPYQNLVNSYCQDYDDETPYSKYLIQEYINLAHDPLQYQNYLLQSQNGVNFLKGLNIYYSFWSSKRIFGGQYVWAQAKFQRTFNNLKPHHGVTIGFYILYGPNFPMNGQFIYRIDSRTQVEKSLSDGYDNNYDNTKYQRIYEKIGHTSNQMMLVWECFGPNNEPFQAYCGVYNFYIAVHYCQPYCLSCINQKTCTLWESTYNSNLIKFSQDECLSNQYYNTPTLSCLDCPSSCLSCTSIFHCLSCQDTYTQTKEGCVCKINEYEQQNKCYNCPIECNQCLSSTQCIECLTINNRKLLDQQCVCIDGYYPTNNNPICLICNKFCESCFGPTNNECISCKNINMIQKVESTCSCPQGKCYEEETNSCNTCHFSCLTCFRTTINGCLTCNQSENRVLKGLECVCRSGYQEINNVCLACPIFLDSSLTQCYKNCDYNLQIWHTQMCNQCSQGFIMEFDECRPFCGDLKVEGYEQCEDGNNIFDDKCFNCQFQCPKNCLTCDSSTILPCPDICGDGLITGNEECEDGNNAEYDGCYNCLYQCQPQCTICIKGLCYECATSGWSLDYTQTPQVCKEICGDGIILGTEQCEDGNSIDTDGCKDCRYFCRQGCLSCDYTTNTCLSCGTGFKPVKFYCKNICGDGIVVTDPTGIHSEQCDDNNTDSLDGCDSFCQYQCPLPTICESCVDQRCQGCSEGYKLSVDQMCLPVCGDSIKVQLELCEDGLILPYQGCQNCQNKCQPSCKSCSTIGRGCLTCQKGYKIIDKVCIPICGDYIATEDEECDDGNLVYDDGCHLCKFNCQASCGLCLKGICLDCIDGYQLIQSKCYSICGDGIQTFYEQCDYFEGLEQFDGCKNCIYQSSENCKIFQFGFCQLCKEGYEISPNLQQQCIKSLDKPNKTIDHCLFPVQDTCLKCNLNADYDIFNENCKKHEITQTQCELQMKISLNLYCNQCYSFCIECYKEVCVKCQEGYYLNQINQCVSQCGDGILAYDELCEFNDKDCFSCQIIKHQQCKYFHETCLLCEYGYYLDIVNNSCFSICGDNLVASNEECEDGNEFKYDGCYHCKYQCQLECLDCQLGNCSKCEDTFILNQSNRLCEQLELCDDQQGLYYDNYTNDCLPRCGDGIVKGKEQCDDNNNIPYDGCFDCQYQCDKNCTNCQQGICFDCELGYQLNGQKCESKCGDGIKNGNEQCDDQNVISRDGCTLCKIDSNYECQEDQNNLSFCFKCQDHCMECIYINSINTQCQKCDKGYFLKDNTCNQCSEKCEECENTPNNCKLCKTSDCSICDKISGLYLDQQLKSCVNKCGDNIIQGGEQCDDGNNIDMDGCNSKCQVEKDFICKSGVCYQSPKKKIDFSYKNSTTTSDIYLLFEELELEVVCDKLIITIEEFQSNEFNYSVFKRSEIQEKIFGCEIRFNFFRSILEANLIHLLVPLIKESNRILDEEMREIIITPRKQVFYNQEQQAQAKNVVSASSTFTLLLQLIGPLTIILGGFNFFWTILDILTWINNFYFLNVDYPLNVKMFFNQLEWGDIMNIPDVISLNQPDDAYYFEAPPKFTEKDVNPLFFNNIQIFIIMIFLVFLMYFLSRIYVNFIETKYYFRTKRTHQIEIFSLNQNQQQNHTNLKINQQKKVSKKISQPIRNPPQILSLIYKEALQFNLNFRAKLIQVIGLVFLDICLACVLQLKYSQNQNFSIIIINIISAYIGILFIVLIFKLYKFVCSQHPILYQNKKFSQNYSSLYEGINTNKHLAKNYCIVNLIRKTMFIFFTVYFYELPLLQTSFCCLSCFSNLALILYENPFENKKILIQIAIPDFCIFIIIFLTVILAIHDVGEILNFQEKYMIGWIILFFIGFSIFIQLVFLLKQFYQDMKERYLSIKEFIKKRKEQIQG</sequence>
<dbReference type="OrthoDB" id="290842at2759"/>
<name>A0A8S1RPA9_9CILI</name>
<organism evidence="7 8">
    <name type="scientific">Paramecium sonneborni</name>
    <dbReference type="NCBI Taxonomy" id="65129"/>
    <lineage>
        <taxon>Eukaryota</taxon>
        <taxon>Sar</taxon>
        <taxon>Alveolata</taxon>
        <taxon>Ciliophora</taxon>
        <taxon>Intramacronucleata</taxon>
        <taxon>Oligohymenophorea</taxon>
        <taxon>Peniculida</taxon>
        <taxon>Parameciidae</taxon>
        <taxon>Paramecium</taxon>
    </lineage>
</organism>
<dbReference type="SMART" id="SM00261">
    <property type="entry name" value="FU"/>
    <property type="match status" value="12"/>
</dbReference>
<dbReference type="SMART" id="SM00181">
    <property type="entry name" value="EGF"/>
    <property type="match status" value="9"/>
</dbReference>
<reference evidence="7" key="1">
    <citation type="submission" date="2021-01" db="EMBL/GenBank/DDBJ databases">
        <authorList>
            <consortium name="Genoscope - CEA"/>
            <person name="William W."/>
        </authorList>
    </citation>
    <scope>NUCLEOTIDE SEQUENCE</scope>
</reference>
<protein>
    <recommendedName>
        <fullName evidence="6">EGF-like domain-containing protein</fullName>
    </recommendedName>
</protein>
<evidence type="ECO:0000313" key="8">
    <source>
        <dbReference type="Proteomes" id="UP000692954"/>
    </source>
</evidence>
<feature type="domain" description="EGF-like" evidence="6">
    <location>
        <begin position="729"/>
        <end position="771"/>
    </location>
</feature>
<feature type="domain" description="EGF-like" evidence="6">
    <location>
        <begin position="1050"/>
        <end position="1084"/>
    </location>
</feature>
<feature type="transmembrane region" description="Helical" evidence="4">
    <location>
        <begin position="2135"/>
        <end position="2156"/>
    </location>
</feature>
<evidence type="ECO:0000256" key="3">
    <source>
        <dbReference type="ARBA" id="ARBA00023157"/>
    </source>
</evidence>
<feature type="transmembrane region" description="Helical" evidence="4">
    <location>
        <begin position="2108"/>
        <end position="2129"/>
    </location>
</feature>
<feature type="transmembrane region" description="Helical" evidence="4">
    <location>
        <begin position="2283"/>
        <end position="2305"/>
    </location>
</feature>
<feature type="domain" description="EGF-like" evidence="6">
    <location>
        <begin position="1591"/>
        <end position="1623"/>
    </location>
</feature>
<dbReference type="CDD" id="cd00064">
    <property type="entry name" value="FU"/>
    <property type="match status" value="1"/>
</dbReference>
<gene>
    <name evidence="7" type="ORF">PSON_ATCC_30995.1.T2040001</name>
</gene>
<dbReference type="PANTHER" id="PTHR38934">
    <property type="entry name" value="HYPHALLY REGULATED CELL WALL PROTEIN 1"/>
    <property type="match status" value="1"/>
</dbReference>
<evidence type="ECO:0000256" key="2">
    <source>
        <dbReference type="ARBA" id="ARBA00022737"/>
    </source>
</evidence>
<feature type="chain" id="PRO_5035759402" description="EGF-like domain-containing protein" evidence="5">
    <location>
        <begin position="19"/>
        <end position="2332"/>
    </location>
</feature>
<feature type="transmembrane region" description="Helical" evidence="4">
    <location>
        <begin position="2013"/>
        <end position="2034"/>
    </location>
</feature>
<dbReference type="InterPro" id="IPR000742">
    <property type="entry name" value="EGF"/>
</dbReference>
<keyword evidence="4" id="KW-1133">Transmembrane helix</keyword>
<proteinExistence type="predicted"/>
<keyword evidence="1 5" id="KW-0732">Signal</keyword>
<comment type="caution">
    <text evidence="7">The sequence shown here is derived from an EMBL/GenBank/DDBJ whole genome shotgun (WGS) entry which is preliminary data.</text>
</comment>
<evidence type="ECO:0000256" key="4">
    <source>
        <dbReference type="SAM" id="Phobius"/>
    </source>
</evidence>
<evidence type="ECO:0000313" key="7">
    <source>
        <dbReference type="EMBL" id="CAD8129010.1"/>
    </source>
</evidence>
<dbReference type="InterPro" id="IPR006212">
    <property type="entry name" value="Furin_repeat"/>
</dbReference>
<keyword evidence="3" id="KW-1015">Disulfide bond</keyword>
<feature type="domain" description="EGF-like" evidence="6">
    <location>
        <begin position="828"/>
        <end position="867"/>
    </location>
</feature>
<evidence type="ECO:0000256" key="1">
    <source>
        <dbReference type="ARBA" id="ARBA00022729"/>
    </source>
</evidence>
<dbReference type="InterPro" id="IPR011936">
    <property type="entry name" value="Myxo_disulph_rpt"/>
</dbReference>
<dbReference type="Proteomes" id="UP000692954">
    <property type="component" value="Unassembled WGS sequence"/>
</dbReference>
<dbReference type="EMBL" id="CAJJDN010000204">
    <property type="protein sequence ID" value="CAD8129010.1"/>
    <property type="molecule type" value="Genomic_DNA"/>
</dbReference>
<feature type="transmembrane region" description="Helical" evidence="4">
    <location>
        <begin position="2221"/>
        <end position="2238"/>
    </location>
</feature>
<keyword evidence="4" id="KW-0812">Transmembrane</keyword>
<dbReference type="NCBIfam" id="TIGR02232">
    <property type="entry name" value="myxo_disulf_rpt"/>
    <property type="match status" value="8"/>
</dbReference>
<dbReference type="Pfam" id="PF13948">
    <property type="entry name" value="DUF4215"/>
    <property type="match status" value="12"/>
</dbReference>
<dbReference type="PANTHER" id="PTHR38934:SF6">
    <property type="entry name" value="CHROMOSOME UNDETERMINED SCAFFOLD_176, WHOLE GENOME SHOTGUN SEQUENCE"/>
    <property type="match status" value="1"/>
</dbReference>
<evidence type="ECO:0000256" key="5">
    <source>
        <dbReference type="SAM" id="SignalP"/>
    </source>
</evidence>
<feature type="domain" description="EGF-like" evidence="6">
    <location>
        <begin position="986"/>
        <end position="1023"/>
    </location>
</feature>
<feature type="domain" description="EGF-like" evidence="6">
    <location>
        <begin position="1180"/>
        <end position="1214"/>
    </location>
</feature>
<feature type="signal peptide" evidence="5">
    <location>
        <begin position="1"/>
        <end position="18"/>
    </location>
</feature>
<feature type="transmembrane region" description="Helical" evidence="4">
    <location>
        <begin position="2247"/>
        <end position="2271"/>
    </location>
</feature>
<feature type="domain" description="EGF-like" evidence="6">
    <location>
        <begin position="682"/>
        <end position="711"/>
    </location>
</feature>